<protein>
    <submittedName>
        <fullName evidence="1">Uncharacterized protein</fullName>
    </submittedName>
</protein>
<dbReference type="Proteomes" id="UP000664795">
    <property type="component" value="Unassembled WGS sequence"/>
</dbReference>
<keyword evidence="2" id="KW-1185">Reference proteome</keyword>
<reference evidence="1 2" key="1">
    <citation type="submission" date="2021-03" db="EMBL/GenBank/DDBJ databases">
        <title>Fibrella sp. HMF5036 genome sequencing and assembly.</title>
        <authorList>
            <person name="Kang H."/>
            <person name="Kim H."/>
            <person name="Bae S."/>
            <person name="Joh K."/>
        </authorList>
    </citation>
    <scope>NUCLEOTIDE SEQUENCE [LARGE SCALE GENOMIC DNA]</scope>
    <source>
        <strain evidence="1 2">HMF5036</strain>
    </source>
</reference>
<sequence length="189" mass="21156">MVLNEDLRFDQLPASVRNSFNGLVAKHERIKPGTLLYKFTDWDVFNAYTDKNGLPRESTSAFWGTIDDLLDVLDYCQETGKTLPDCIRQRNAVLHNWNGLNSLLVIRISQDVYGFTGNIGPQTEKGYAREGKAYARPFTAPVSFWGGASQVYLPGLQRSHISEVVPAETVLIRDDTTAIVDFLTSLVLV</sequence>
<dbReference type="RefSeq" id="WP_207336410.1">
    <property type="nucleotide sequence ID" value="NZ_JAFMYU010000012.1"/>
</dbReference>
<accession>A0A939G5E3</accession>
<gene>
    <name evidence="1" type="ORF">J2I48_15665</name>
</gene>
<evidence type="ECO:0000313" key="2">
    <source>
        <dbReference type="Proteomes" id="UP000664795"/>
    </source>
</evidence>
<dbReference type="EMBL" id="JAFMYU010000012">
    <property type="protein sequence ID" value="MBO0932449.1"/>
    <property type="molecule type" value="Genomic_DNA"/>
</dbReference>
<comment type="caution">
    <text evidence="1">The sequence shown here is derived from an EMBL/GenBank/DDBJ whole genome shotgun (WGS) entry which is preliminary data.</text>
</comment>
<organism evidence="1 2">
    <name type="scientific">Fibrella aquatilis</name>
    <dbReference type="NCBI Taxonomy" id="2817059"/>
    <lineage>
        <taxon>Bacteria</taxon>
        <taxon>Pseudomonadati</taxon>
        <taxon>Bacteroidota</taxon>
        <taxon>Cytophagia</taxon>
        <taxon>Cytophagales</taxon>
        <taxon>Spirosomataceae</taxon>
        <taxon>Fibrella</taxon>
    </lineage>
</organism>
<proteinExistence type="predicted"/>
<name>A0A939G5E3_9BACT</name>
<dbReference type="AlphaFoldDB" id="A0A939G5E3"/>
<evidence type="ECO:0000313" key="1">
    <source>
        <dbReference type="EMBL" id="MBO0932449.1"/>
    </source>
</evidence>